<feature type="transmembrane region" description="Helical" evidence="6">
    <location>
        <begin position="182"/>
        <end position="200"/>
    </location>
</feature>
<evidence type="ECO:0000256" key="1">
    <source>
        <dbReference type="ARBA" id="ARBA00004651"/>
    </source>
</evidence>
<feature type="transmembrane region" description="Helical" evidence="6">
    <location>
        <begin position="433"/>
        <end position="456"/>
    </location>
</feature>
<keyword evidence="2" id="KW-1003">Cell membrane</keyword>
<accession>A0A9X1F683</accession>
<proteinExistence type="predicted"/>
<feature type="transmembrane region" description="Helical" evidence="6">
    <location>
        <begin position="340"/>
        <end position="357"/>
    </location>
</feature>
<organism evidence="7 8">
    <name type="scientific">Winogradskyella luteola</name>
    <dbReference type="NCBI Taxonomy" id="2828330"/>
    <lineage>
        <taxon>Bacteria</taxon>
        <taxon>Pseudomonadati</taxon>
        <taxon>Bacteroidota</taxon>
        <taxon>Flavobacteriia</taxon>
        <taxon>Flavobacteriales</taxon>
        <taxon>Flavobacteriaceae</taxon>
        <taxon>Winogradskyella</taxon>
    </lineage>
</organism>
<comment type="caution">
    <text evidence="7">The sequence shown here is derived from an EMBL/GenBank/DDBJ whole genome shotgun (WGS) entry which is preliminary data.</text>
</comment>
<feature type="transmembrane region" description="Helical" evidence="6">
    <location>
        <begin position="403"/>
        <end position="421"/>
    </location>
</feature>
<comment type="subcellular location">
    <subcellularLocation>
        <location evidence="1">Cell membrane</location>
        <topology evidence="1">Multi-pass membrane protein</topology>
    </subcellularLocation>
</comment>
<evidence type="ECO:0000256" key="2">
    <source>
        <dbReference type="ARBA" id="ARBA00022475"/>
    </source>
</evidence>
<dbReference type="GO" id="GO:0005886">
    <property type="term" value="C:plasma membrane"/>
    <property type="evidence" value="ECO:0007669"/>
    <property type="project" value="UniProtKB-SubCell"/>
</dbReference>
<name>A0A9X1F683_9FLAO</name>
<sequence>MSRVKKSLKNAKVGIFFFIASIFVQFFSRKLFLDNLGDEFIGLETTLRSVLGFLNLAELGIGTAIGFTLYKPIFDENHKEINKIIALLGVLYKRIGYFIIGIGVIVSLFFPLIFDDTSFTLALVYFVFYTLLSSTLLSYFANYHQSLLGADQKGYIIQGYFQTLNIIRVILQAFVAVYLKDFYIYIALELVFSIIYSVVVRQKIKKEYPWLIINSTEKAEIIKEYPDIIKKIKQVFVHKMGSFVKNGTDNILVFALVSLESVAFFGNYQLIFTKLGGLVKMAFAGTGSAVGNLIAEDNQQNIKKVFWELMAVQFFIAGFFGLIMYFSMEPFITLWLGEEYILAKTTLLLMVANFFIFQISSTVERFKNAYGLYSDTWAAATEAILNLAISLICGSFWGIDGIILGTLISLILMVVIWKPYFLYKHGFKKNVWLYWQGVLPLAVVFCVSVLLVSFVADYVVYDRRSSNLINWIIYAAIITSIVTIIYGTLMFIFIKGFKVFVFRMKDLVIKKFTG</sequence>
<dbReference type="RefSeq" id="WP_218544689.1">
    <property type="nucleotide sequence ID" value="NZ_JAGSPD010000002.1"/>
</dbReference>
<keyword evidence="5 6" id="KW-0472">Membrane</keyword>
<feature type="transmembrane region" description="Helical" evidence="6">
    <location>
        <begin position="95"/>
        <end position="114"/>
    </location>
</feature>
<feature type="transmembrane region" description="Helical" evidence="6">
    <location>
        <begin position="307"/>
        <end position="328"/>
    </location>
</feature>
<evidence type="ECO:0000256" key="3">
    <source>
        <dbReference type="ARBA" id="ARBA00022692"/>
    </source>
</evidence>
<dbReference type="EMBL" id="JAGSPD010000002">
    <property type="protein sequence ID" value="MBV7268142.1"/>
    <property type="molecule type" value="Genomic_DNA"/>
</dbReference>
<feature type="transmembrane region" description="Helical" evidence="6">
    <location>
        <begin position="155"/>
        <end position="176"/>
    </location>
</feature>
<dbReference type="InterPro" id="IPR050833">
    <property type="entry name" value="Poly_Biosynth_Transport"/>
</dbReference>
<protein>
    <recommendedName>
        <fullName evidence="9">Sugar transporter</fullName>
    </recommendedName>
</protein>
<feature type="transmembrane region" description="Helical" evidence="6">
    <location>
        <begin position="52"/>
        <end position="74"/>
    </location>
</feature>
<evidence type="ECO:0000313" key="7">
    <source>
        <dbReference type="EMBL" id="MBV7268142.1"/>
    </source>
</evidence>
<keyword evidence="8" id="KW-1185">Reference proteome</keyword>
<dbReference type="Proteomes" id="UP001138894">
    <property type="component" value="Unassembled WGS sequence"/>
</dbReference>
<evidence type="ECO:0000256" key="5">
    <source>
        <dbReference type="ARBA" id="ARBA00023136"/>
    </source>
</evidence>
<reference evidence="7" key="1">
    <citation type="submission" date="2021-04" db="EMBL/GenBank/DDBJ databases">
        <authorList>
            <person name="Pira H."/>
            <person name="Risdian C."/>
            <person name="Wink J."/>
        </authorList>
    </citation>
    <scope>NUCLEOTIDE SEQUENCE</scope>
    <source>
        <strain evidence="7">WHY3</strain>
    </source>
</reference>
<evidence type="ECO:0008006" key="9">
    <source>
        <dbReference type="Google" id="ProtNLM"/>
    </source>
</evidence>
<feature type="transmembrane region" description="Helical" evidence="6">
    <location>
        <begin position="12"/>
        <end position="32"/>
    </location>
</feature>
<feature type="transmembrane region" description="Helical" evidence="6">
    <location>
        <begin position="468"/>
        <end position="494"/>
    </location>
</feature>
<gene>
    <name evidence="7" type="ORF">KCG49_02925</name>
</gene>
<dbReference type="AlphaFoldDB" id="A0A9X1F683"/>
<evidence type="ECO:0000313" key="8">
    <source>
        <dbReference type="Proteomes" id="UP001138894"/>
    </source>
</evidence>
<keyword evidence="3 6" id="KW-0812">Transmembrane</keyword>
<evidence type="ECO:0000256" key="6">
    <source>
        <dbReference type="SAM" id="Phobius"/>
    </source>
</evidence>
<keyword evidence="4 6" id="KW-1133">Transmembrane helix</keyword>
<feature type="transmembrane region" description="Helical" evidence="6">
    <location>
        <begin position="377"/>
        <end position="397"/>
    </location>
</feature>
<feature type="transmembrane region" description="Helical" evidence="6">
    <location>
        <begin position="120"/>
        <end position="143"/>
    </location>
</feature>
<dbReference type="PANTHER" id="PTHR30250:SF26">
    <property type="entry name" value="PSMA PROTEIN"/>
    <property type="match status" value="1"/>
</dbReference>
<evidence type="ECO:0000256" key="4">
    <source>
        <dbReference type="ARBA" id="ARBA00022989"/>
    </source>
</evidence>
<feature type="transmembrane region" description="Helical" evidence="6">
    <location>
        <begin position="251"/>
        <end position="271"/>
    </location>
</feature>
<dbReference type="PANTHER" id="PTHR30250">
    <property type="entry name" value="PST FAMILY PREDICTED COLANIC ACID TRANSPORTER"/>
    <property type="match status" value="1"/>
</dbReference>